<accession>A0A943UYL0</accession>
<protein>
    <submittedName>
        <fullName evidence="5">ABC transporter ATP-binding protein</fullName>
    </submittedName>
</protein>
<dbReference type="Gene3D" id="3.40.50.300">
    <property type="entry name" value="P-loop containing nucleotide triphosphate hydrolases"/>
    <property type="match status" value="1"/>
</dbReference>
<gene>
    <name evidence="5" type="ORF">KH142_00710</name>
</gene>
<dbReference type="EMBL" id="JAGZSV010000005">
    <property type="protein sequence ID" value="MBS6940011.1"/>
    <property type="molecule type" value="Genomic_DNA"/>
</dbReference>
<dbReference type="GO" id="GO:0016887">
    <property type="term" value="F:ATP hydrolysis activity"/>
    <property type="evidence" value="ECO:0007669"/>
    <property type="project" value="InterPro"/>
</dbReference>
<dbReference type="InterPro" id="IPR003439">
    <property type="entry name" value="ABC_transporter-like_ATP-bd"/>
</dbReference>
<dbReference type="PROSITE" id="PS00211">
    <property type="entry name" value="ABC_TRANSPORTER_1"/>
    <property type="match status" value="1"/>
</dbReference>
<dbReference type="InterPro" id="IPR017871">
    <property type="entry name" value="ABC_transporter-like_CS"/>
</dbReference>
<evidence type="ECO:0000259" key="4">
    <source>
        <dbReference type="PROSITE" id="PS50893"/>
    </source>
</evidence>
<dbReference type="InterPro" id="IPR027417">
    <property type="entry name" value="P-loop_NTPase"/>
</dbReference>
<proteinExistence type="predicted"/>
<sequence length="288" mass="31132">MPDAATCGACAAASPKLELRGVCQRYRGSRGETLALDGFDLRVAAHESVAILGPSGCGKSTSLLAACGLQHPTEGEVLVDGAPLAGPRKESALILQDFGLMPWKTVEQNAALGLQVRRMPKRERIARAHEALRRVGLEEFAQAYPAELSGGMRQRLAMARALACDIDLLLMDEPLSALDALLREEMQNMLKRCWREAGYAQVLVTHSIEEAVFLGQRVVVMTPRPGRVAAVVDNAEMTADDWRETPLFFERCRMLRDILRDGGELGCAASFSADGGTPARAHEGGLHA</sequence>
<keyword evidence="1" id="KW-0813">Transport</keyword>
<dbReference type="PANTHER" id="PTHR42788">
    <property type="entry name" value="TAURINE IMPORT ATP-BINDING PROTEIN-RELATED"/>
    <property type="match status" value="1"/>
</dbReference>
<dbReference type="InterPro" id="IPR003593">
    <property type="entry name" value="AAA+_ATPase"/>
</dbReference>
<evidence type="ECO:0000256" key="2">
    <source>
        <dbReference type="ARBA" id="ARBA00022741"/>
    </source>
</evidence>
<name>A0A943UYL0_9ACTN</name>
<dbReference type="SMART" id="SM00382">
    <property type="entry name" value="AAA"/>
    <property type="match status" value="1"/>
</dbReference>
<reference evidence="5" key="1">
    <citation type="submission" date="2021-02" db="EMBL/GenBank/DDBJ databases">
        <title>Infant gut strain persistence is associated with maternal origin, phylogeny, and functional potential including surface adhesion and iron acquisition.</title>
        <authorList>
            <person name="Lou Y.C."/>
        </authorList>
    </citation>
    <scope>NUCLEOTIDE SEQUENCE</scope>
    <source>
        <strain evidence="5">L2_039_000G1_dasL2_039_000G1_concoct_11</strain>
    </source>
</reference>
<evidence type="ECO:0000313" key="6">
    <source>
        <dbReference type="Proteomes" id="UP000727506"/>
    </source>
</evidence>
<feature type="domain" description="ABC transporter" evidence="4">
    <location>
        <begin position="17"/>
        <end position="248"/>
    </location>
</feature>
<dbReference type="GO" id="GO:0005524">
    <property type="term" value="F:ATP binding"/>
    <property type="evidence" value="ECO:0007669"/>
    <property type="project" value="UniProtKB-KW"/>
</dbReference>
<dbReference type="PROSITE" id="PS50893">
    <property type="entry name" value="ABC_TRANSPORTER_2"/>
    <property type="match status" value="1"/>
</dbReference>
<dbReference type="SUPFAM" id="SSF52540">
    <property type="entry name" value="P-loop containing nucleoside triphosphate hydrolases"/>
    <property type="match status" value="1"/>
</dbReference>
<comment type="caution">
    <text evidence="5">The sequence shown here is derived from an EMBL/GenBank/DDBJ whole genome shotgun (WGS) entry which is preliminary data.</text>
</comment>
<organism evidence="5 6">
    <name type="scientific">Slackia piriformis</name>
    <dbReference type="NCBI Taxonomy" id="626934"/>
    <lineage>
        <taxon>Bacteria</taxon>
        <taxon>Bacillati</taxon>
        <taxon>Actinomycetota</taxon>
        <taxon>Coriobacteriia</taxon>
        <taxon>Eggerthellales</taxon>
        <taxon>Eggerthellaceae</taxon>
        <taxon>Slackia</taxon>
    </lineage>
</organism>
<evidence type="ECO:0000256" key="1">
    <source>
        <dbReference type="ARBA" id="ARBA00022448"/>
    </source>
</evidence>
<dbReference type="Proteomes" id="UP000727506">
    <property type="component" value="Unassembled WGS sequence"/>
</dbReference>
<dbReference type="PANTHER" id="PTHR42788:SF13">
    <property type="entry name" value="ALIPHATIC SULFONATES IMPORT ATP-BINDING PROTEIN SSUB"/>
    <property type="match status" value="1"/>
</dbReference>
<dbReference type="CDD" id="cd03293">
    <property type="entry name" value="ABC_NrtD_SsuB_transporters"/>
    <property type="match status" value="1"/>
</dbReference>
<dbReference type="InterPro" id="IPR050166">
    <property type="entry name" value="ABC_transporter_ATP-bind"/>
</dbReference>
<evidence type="ECO:0000313" key="5">
    <source>
        <dbReference type="EMBL" id="MBS6940011.1"/>
    </source>
</evidence>
<dbReference type="AlphaFoldDB" id="A0A943UYL0"/>
<dbReference type="Pfam" id="PF00005">
    <property type="entry name" value="ABC_tran"/>
    <property type="match status" value="1"/>
</dbReference>
<evidence type="ECO:0000256" key="3">
    <source>
        <dbReference type="ARBA" id="ARBA00022840"/>
    </source>
</evidence>
<keyword evidence="3 5" id="KW-0067">ATP-binding</keyword>
<keyword evidence="2" id="KW-0547">Nucleotide-binding</keyword>